<dbReference type="InterPro" id="IPR051257">
    <property type="entry name" value="Diverse_CBS-Domain"/>
</dbReference>
<dbReference type="Pfam" id="PF00571">
    <property type="entry name" value="CBS"/>
    <property type="match status" value="2"/>
</dbReference>
<dbReference type="SMART" id="SM00116">
    <property type="entry name" value="CBS"/>
    <property type="match status" value="2"/>
</dbReference>
<dbReference type="InterPro" id="IPR000644">
    <property type="entry name" value="CBS_dom"/>
</dbReference>
<organism evidence="4 5">
    <name type="scientific">Bradyrhizobium huanghuaihaiense</name>
    <dbReference type="NCBI Taxonomy" id="990078"/>
    <lineage>
        <taxon>Bacteria</taxon>
        <taxon>Pseudomonadati</taxon>
        <taxon>Pseudomonadota</taxon>
        <taxon>Alphaproteobacteria</taxon>
        <taxon>Hyphomicrobiales</taxon>
        <taxon>Nitrobacteraceae</taxon>
        <taxon>Bradyrhizobium</taxon>
    </lineage>
</organism>
<evidence type="ECO:0000256" key="2">
    <source>
        <dbReference type="PROSITE-ProRule" id="PRU00703"/>
    </source>
</evidence>
<dbReference type="PANTHER" id="PTHR43080:SF2">
    <property type="entry name" value="CBS DOMAIN-CONTAINING PROTEIN"/>
    <property type="match status" value="1"/>
</dbReference>
<evidence type="ECO:0000313" key="4">
    <source>
        <dbReference type="EMBL" id="TWI74534.1"/>
    </source>
</evidence>
<evidence type="ECO:0000256" key="1">
    <source>
        <dbReference type="ARBA" id="ARBA00023122"/>
    </source>
</evidence>
<evidence type="ECO:0000313" key="5">
    <source>
        <dbReference type="Proteomes" id="UP000316291"/>
    </source>
</evidence>
<keyword evidence="1 2" id="KW-0129">CBS domain</keyword>
<comment type="caution">
    <text evidence="4">The sequence shown here is derived from an EMBL/GenBank/DDBJ whole genome shotgun (WGS) entry which is preliminary data.</text>
</comment>
<dbReference type="Proteomes" id="UP000316291">
    <property type="component" value="Unassembled WGS sequence"/>
</dbReference>
<dbReference type="Gene3D" id="3.10.580.10">
    <property type="entry name" value="CBS-domain"/>
    <property type="match status" value="2"/>
</dbReference>
<dbReference type="AlphaFoldDB" id="A0A562S0P8"/>
<dbReference type="PROSITE" id="PS51371">
    <property type="entry name" value="CBS"/>
    <property type="match status" value="2"/>
</dbReference>
<dbReference type="SUPFAM" id="SSF54631">
    <property type="entry name" value="CBS-domain pair"/>
    <property type="match status" value="1"/>
</dbReference>
<name>A0A562S0P8_9BRAD</name>
<protein>
    <submittedName>
        <fullName evidence="4">CBS domain protein</fullName>
    </submittedName>
</protein>
<feature type="domain" description="CBS" evidence="3">
    <location>
        <begin position="85"/>
        <end position="141"/>
    </location>
</feature>
<proteinExistence type="predicted"/>
<dbReference type="OrthoDB" id="9790355at2"/>
<feature type="domain" description="CBS" evidence="3">
    <location>
        <begin position="13"/>
        <end position="69"/>
    </location>
</feature>
<gene>
    <name evidence="4" type="ORF">IQ16_00825</name>
</gene>
<sequence>MYRFLEQTASGYMTRSVKTVQRDRNMLELSEMFERDDFNSYPVEDDGQVVGIVTKFDILKCFAFTPNQMLPRYHDLMSRKIGDVMTAEFIYVSPDTRLTRVLQIMVEHRIRSIIVLDGAQKLVGIIAREDVIKALKATAGD</sequence>
<evidence type="ECO:0000259" key="3">
    <source>
        <dbReference type="PROSITE" id="PS51371"/>
    </source>
</evidence>
<dbReference type="InterPro" id="IPR046342">
    <property type="entry name" value="CBS_dom_sf"/>
</dbReference>
<dbReference type="PANTHER" id="PTHR43080">
    <property type="entry name" value="CBS DOMAIN-CONTAINING PROTEIN CBSX3, MITOCHONDRIAL"/>
    <property type="match status" value="1"/>
</dbReference>
<dbReference type="RefSeq" id="WP_018646863.1">
    <property type="nucleotide sequence ID" value="NZ_CP104172.1"/>
</dbReference>
<dbReference type="EMBL" id="VLLA01000002">
    <property type="protein sequence ID" value="TWI74534.1"/>
    <property type="molecule type" value="Genomic_DNA"/>
</dbReference>
<keyword evidence="5" id="KW-1185">Reference proteome</keyword>
<accession>A0A562S0P8</accession>
<reference evidence="4 5" key="1">
    <citation type="journal article" date="2015" name="Stand. Genomic Sci.">
        <title>Genomic Encyclopedia of Bacterial and Archaeal Type Strains, Phase III: the genomes of soil and plant-associated and newly described type strains.</title>
        <authorList>
            <person name="Whitman W.B."/>
            <person name="Woyke T."/>
            <person name="Klenk H.P."/>
            <person name="Zhou Y."/>
            <person name="Lilburn T.G."/>
            <person name="Beck B.J."/>
            <person name="De Vos P."/>
            <person name="Vandamme P."/>
            <person name="Eisen J.A."/>
            <person name="Garrity G."/>
            <person name="Hugenholtz P."/>
            <person name="Kyrpides N.C."/>
        </authorList>
    </citation>
    <scope>NUCLEOTIDE SEQUENCE [LARGE SCALE GENOMIC DNA]</scope>
    <source>
        <strain evidence="4 5">CGMCC 1.10948</strain>
    </source>
</reference>